<dbReference type="PANTHER" id="PTHR46060">
    <property type="entry name" value="MARINER MOS1 TRANSPOSASE-LIKE PROTEIN"/>
    <property type="match status" value="1"/>
</dbReference>
<sequence>GTKRKNFTFSIRVKQILECVRKRFKMGHEDVEDDLRTGRPSTSRTEASVERIRQMVRGDRRLTVRLITNEQGMNRDNVWKIITKDLGMWKVCAKMVLKLLNDDQKDQRMQVFQDILEGLETKPDLLGRIITGDESWILEYNPETKCQSLQQSKSKVKVMLITFFDVRGIIHCKFLPQGQMINQHVYKEILQNLLCSVREKRRELWQDKLWLLHHDNTPAHDALSIRQFLAEKNIAVLEQPPYSPHLALWDFFLFPKLKGVIKGTQLQRILEESFQECMAAWQRRLEKCVRLQGDYFEGQNL</sequence>
<dbReference type="InterPro" id="IPR001888">
    <property type="entry name" value="Transposase_1"/>
</dbReference>
<evidence type="ECO:0000313" key="1">
    <source>
        <dbReference type="Ensembl" id="ENSSPAP00000019220.1"/>
    </source>
</evidence>
<dbReference type="Ensembl" id="ENSSPAT00000019512.1">
    <property type="protein sequence ID" value="ENSSPAP00000019220.1"/>
    <property type="gene ID" value="ENSSPAG00000014497.1"/>
</dbReference>
<protein>
    <recommendedName>
        <fullName evidence="2">Tc1-like transposase DDE domain-containing protein</fullName>
    </recommendedName>
</protein>
<dbReference type="PANTHER" id="PTHR46060:SF1">
    <property type="entry name" value="MARINER MOS1 TRANSPOSASE-LIKE PROTEIN"/>
    <property type="match status" value="1"/>
</dbReference>
<dbReference type="GO" id="GO:0003676">
    <property type="term" value="F:nucleic acid binding"/>
    <property type="evidence" value="ECO:0007669"/>
    <property type="project" value="InterPro"/>
</dbReference>
<organism evidence="1">
    <name type="scientific">Stegastes partitus</name>
    <name type="common">bicolor damselfish</name>
    <dbReference type="NCBI Taxonomy" id="144197"/>
    <lineage>
        <taxon>Eukaryota</taxon>
        <taxon>Metazoa</taxon>
        <taxon>Chordata</taxon>
        <taxon>Craniata</taxon>
        <taxon>Vertebrata</taxon>
        <taxon>Euteleostomi</taxon>
        <taxon>Actinopterygii</taxon>
        <taxon>Neopterygii</taxon>
        <taxon>Teleostei</taxon>
        <taxon>Neoteleostei</taxon>
        <taxon>Acanthomorphata</taxon>
        <taxon>Ovalentaria</taxon>
        <taxon>Pomacentridae</taxon>
        <taxon>Stegastes</taxon>
    </lineage>
</organism>
<name>A0A3B5AEK4_9TELE</name>
<dbReference type="AlphaFoldDB" id="A0A3B5AEK4"/>
<dbReference type="GeneTree" id="ENSGT00940000175405"/>
<dbReference type="InterPro" id="IPR052709">
    <property type="entry name" value="Transposase-MT_Hybrid"/>
</dbReference>
<dbReference type="STRING" id="144197.ENSSPAP00000019220"/>
<dbReference type="InterPro" id="IPR036397">
    <property type="entry name" value="RNaseH_sf"/>
</dbReference>
<evidence type="ECO:0008006" key="2">
    <source>
        <dbReference type="Google" id="ProtNLM"/>
    </source>
</evidence>
<reference evidence="1" key="1">
    <citation type="submission" date="2023-09" db="UniProtKB">
        <authorList>
            <consortium name="Ensembl"/>
        </authorList>
    </citation>
    <scope>IDENTIFICATION</scope>
</reference>
<dbReference type="Gene3D" id="3.30.420.10">
    <property type="entry name" value="Ribonuclease H-like superfamily/Ribonuclease H"/>
    <property type="match status" value="1"/>
</dbReference>
<accession>A0A3B5AEK4</accession>
<dbReference type="Pfam" id="PF01359">
    <property type="entry name" value="Transposase_1"/>
    <property type="match status" value="1"/>
</dbReference>
<proteinExistence type="predicted"/>